<dbReference type="AlphaFoldDB" id="A0A117NNJ0"/>
<sequence>MHLLRFTSSSSLNCTIPPSRCVSLELAFSFSFSFSYVSFSLWVPQIFKSLYCKIAKKVLDIQSALESIPADIIQIPIPLSSGHQLEHPYISPLICV</sequence>
<organism evidence="1 2">
    <name type="scientific">Penicillium freii</name>
    <dbReference type="NCBI Taxonomy" id="48697"/>
    <lineage>
        <taxon>Eukaryota</taxon>
        <taxon>Fungi</taxon>
        <taxon>Dikarya</taxon>
        <taxon>Ascomycota</taxon>
        <taxon>Pezizomycotina</taxon>
        <taxon>Eurotiomycetes</taxon>
        <taxon>Eurotiomycetidae</taxon>
        <taxon>Eurotiales</taxon>
        <taxon>Aspergillaceae</taxon>
        <taxon>Penicillium</taxon>
    </lineage>
</organism>
<evidence type="ECO:0000313" key="1">
    <source>
        <dbReference type="EMBL" id="KUM60903.1"/>
    </source>
</evidence>
<reference evidence="1 2" key="1">
    <citation type="submission" date="2015-10" db="EMBL/GenBank/DDBJ databases">
        <title>Genome sequencing of Penicillium freii.</title>
        <authorList>
            <person name="Nguyen H.D."/>
            <person name="Visagie C.M."/>
            <person name="Seifert K.A."/>
        </authorList>
    </citation>
    <scope>NUCLEOTIDE SEQUENCE [LARGE SCALE GENOMIC DNA]</scope>
    <source>
        <strain evidence="1 2">DAOM 242723</strain>
    </source>
</reference>
<dbReference type="Proteomes" id="UP000055045">
    <property type="component" value="Unassembled WGS sequence"/>
</dbReference>
<protein>
    <submittedName>
        <fullName evidence="1">Uncharacterized protein</fullName>
    </submittedName>
</protein>
<evidence type="ECO:0000313" key="2">
    <source>
        <dbReference type="Proteomes" id="UP000055045"/>
    </source>
</evidence>
<accession>A0A117NNJ0</accession>
<keyword evidence="2" id="KW-1185">Reference proteome</keyword>
<comment type="caution">
    <text evidence="1">The sequence shown here is derived from an EMBL/GenBank/DDBJ whole genome shotgun (WGS) entry which is preliminary data.</text>
</comment>
<gene>
    <name evidence="1" type="ORF">ACN42_g6203</name>
</gene>
<proteinExistence type="predicted"/>
<dbReference type="EMBL" id="LLXE01000155">
    <property type="protein sequence ID" value="KUM60903.1"/>
    <property type="molecule type" value="Genomic_DNA"/>
</dbReference>
<name>A0A117NNJ0_PENFR</name>